<accession>A0ABV3XLM3</accession>
<protein>
    <recommendedName>
        <fullName evidence="3">Ferredoxin</fullName>
    </recommendedName>
</protein>
<organism evidence="1 2">
    <name type="scientific">Geodermatophilus maliterrae</name>
    <dbReference type="NCBI Taxonomy" id="3162531"/>
    <lineage>
        <taxon>Bacteria</taxon>
        <taxon>Bacillati</taxon>
        <taxon>Actinomycetota</taxon>
        <taxon>Actinomycetes</taxon>
        <taxon>Geodermatophilales</taxon>
        <taxon>Geodermatophilaceae</taxon>
        <taxon>Geodermatophilus</taxon>
    </lineage>
</organism>
<proteinExistence type="predicted"/>
<gene>
    <name evidence="1" type="ORF">ABQ292_24285</name>
</gene>
<evidence type="ECO:0008006" key="3">
    <source>
        <dbReference type="Google" id="ProtNLM"/>
    </source>
</evidence>
<dbReference type="RefSeq" id="WP_369210279.1">
    <property type="nucleotide sequence ID" value="NZ_JBFNXQ010000132.1"/>
</dbReference>
<evidence type="ECO:0000313" key="2">
    <source>
        <dbReference type="Proteomes" id="UP001560045"/>
    </source>
</evidence>
<evidence type="ECO:0000313" key="1">
    <source>
        <dbReference type="EMBL" id="MEX5721478.1"/>
    </source>
</evidence>
<dbReference type="Proteomes" id="UP001560045">
    <property type="component" value="Unassembled WGS sequence"/>
</dbReference>
<dbReference type="EMBL" id="JBFNXQ010000132">
    <property type="protein sequence ID" value="MEX5721478.1"/>
    <property type="molecule type" value="Genomic_DNA"/>
</dbReference>
<reference evidence="1 2" key="1">
    <citation type="submission" date="2024-06" db="EMBL/GenBank/DDBJ databases">
        <title>Draft genome sequence of Geodermatophilus badlandi, a novel member of the Geodermatophilaceae isolated from badland sedimentary rocks in the Red desert, Wyoming, USA.</title>
        <authorList>
            <person name="Ben Tekaya S."/>
            <person name="Nouioui I."/>
            <person name="Flores G.M."/>
            <person name="Shaal M.N."/>
            <person name="Bredoire F."/>
            <person name="Basile F."/>
            <person name="Van Diepen L."/>
            <person name="Ward N.L."/>
        </authorList>
    </citation>
    <scope>NUCLEOTIDE SEQUENCE [LARGE SCALE GENOMIC DNA]</scope>
    <source>
        <strain evidence="1 2">WL48A</strain>
    </source>
</reference>
<sequence>MPVFEDVSSPYDDELVNDYRSRCEGICTVTLDPADVASRVPPLCIERFDYIAPSTETELTEIVVVFSVCPPTE</sequence>
<name>A0ABV3XLM3_9ACTN</name>
<comment type="caution">
    <text evidence="1">The sequence shown here is derived from an EMBL/GenBank/DDBJ whole genome shotgun (WGS) entry which is preliminary data.</text>
</comment>
<keyword evidence="2" id="KW-1185">Reference proteome</keyword>